<dbReference type="EMBL" id="CP097763">
    <property type="protein sequence ID" value="URJ32777.1"/>
    <property type="molecule type" value="Genomic_DNA"/>
</dbReference>
<evidence type="ECO:0000256" key="2">
    <source>
        <dbReference type="ARBA" id="ARBA00010860"/>
    </source>
</evidence>
<evidence type="ECO:0000313" key="9">
    <source>
        <dbReference type="Proteomes" id="UP001056622"/>
    </source>
</evidence>
<keyword evidence="6" id="KW-0472">Membrane</keyword>
<keyword evidence="9" id="KW-1185">Reference proteome</keyword>
<dbReference type="Pfam" id="PF01520">
    <property type="entry name" value="Amidase_3"/>
    <property type="match status" value="1"/>
</dbReference>
<name>A0ABY4SU69_9ENTR</name>
<dbReference type="InterPro" id="IPR021731">
    <property type="entry name" value="AMIN_dom"/>
</dbReference>
<comment type="catalytic activity">
    <reaction evidence="1">
        <text>Hydrolyzes the link between N-acetylmuramoyl residues and L-amino acid residues in certain cell-wall glycopeptides.</text>
        <dbReference type="EC" id="3.5.1.28"/>
    </reaction>
</comment>
<keyword evidence="6" id="KW-1133">Transmembrane helix</keyword>
<evidence type="ECO:0000259" key="7">
    <source>
        <dbReference type="SMART" id="SM00646"/>
    </source>
</evidence>
<dbReference type="Gene3D" id="3.40.630.40">
    <property type="entry name" value="Zn-dependent exopeptidases"/>
    <property type="match status" value="1"/>
</dbReference>
<feature type="domain" description="MurNAc-LAA" evidence="7">
    <location>
        <begin position="252"/>
        <end position="411"/>
    </location>
</feature>
<dbReference type="PANTHER" id="PTHR30404:SF6">
    <property type="entry name" value="N-ACETYLMURAMOYL-L-ALANINE AMIDASE AMIB"/>
    <property type="match status" value="1"/>
</dbReference>
<dbReference type="Gene3D" id="2.60.40.3500">
    <property type="match status" value="1"/>
</dbReference>
<comment type="similarity">
    <text evidence="2">Belongs to the N-acetylmuramoyl-L-alanine amidase 3 family.</text>
</comment>
<evidence type="ECO:0000256" key="6">
    <source>
        <dbReference type="SAM" id="Phobius"/>
    </source>
</evidence>
<dbReference type="SUPFAM" id="SSF53187">
    <property type="entry name" value="Zn-dependent exopeptidases"/>
    <property type="match status" value="1"/>
</dbReference>
<keyword evidence="4 8" id="KW-0378">Hydrolase</keyword>
<sequence length="435" mass="48888">MKLKYEIVFVIIILSKYLCIEPIIASTLSAISVTNNKNQSTIMLDCAVVPVYMIFSLRNPERIVIDLLTTSKVEKDISPINFNGSNLVRCIRTNTSVNHQNIRIVLDLTCPANIGTVTQKQIKENYRLMLTILKKKTFTVADDINLHKMPSIMIHKTRSHVNKVINHQKKIIDTQFKKNQNHKQVLSPIIVAIDAGHGGQDPGAMGRHGGIYEKNITINIAKKLKMLLDLDPSFKAVMIRDGDYFLSVMERSNLARKRGANVLISIHADSAVNANVRGASVWVLSDRRAKSEMIHLLQCSEKHSELLGGLGDILTSYCNDPYFSHLVLDLQFGYAKRVGYDIAVHILHQLKNITPLHKNTPEYSSFAVLRSPDIPSILVETGFISNIKEEYLLVSNIYQEKIANALYKGLCSYFIKSQKKPLDSSQVKRTYAAAS</sequence>
<evidence type="ECO:0000256" key="3">
    <source>
        <dbReference type="ARBA" id="ARBA00011901"/>
    </source>
</evidence>
<dbReference type="InterPro" id="IPR050695">
    <property type="entry name" value="N-acetylmuramoyl_amidase_3"/>
</dbReference>
<evidence type="ECO:0000256" key="4">
    <source>
        <dbReference type="ARBA" id="ARBA00022801"/>
    </source>
</evidence>
<dbReference type="SMART" id="SM00646">
    <property type="entry name" value="Ami_3"/>
    <property type="match status" value="1"/>
</dbReference>
<accession>A0ABY4SU69</accession>
<reference evidence="8" key="1">
    <citation type="submission" date="2022-05" db="EMBL/GenBank/DDBJ databases">
        <title>Impact of host demography and evolutionary history on endosymbiont molecular evolution: a test in carpenter ants (Genus Camponotus) and their Blochmannia endosymbionts.</title>
        <authorList>
            <person name="Manthey J.D."/>
            <person name="Giron J.C."/>
            <person name="Hruska J.P."/>
        </authorList>
    </citation>
    <scope>NUCLEOTIDE SEQUENCE</scope>
    <source>
        <strain evidence="8">C-005</strain>
    </source>
</reference>
<feature type="transmembrane region" description="Helical" evidence="6">
    <location>
        <begin position="7"/>
        <end position="31"/>
    </location>
</feature>
<evidence type="ECO:0000256" key="5">
    <source>
        <dbReference type="ARBA" id="ARBA00023316"/>
    </source>
</evidence>
<dbReference type="CDD" id="cd02696">
    <property type="entry name" value="MurNAc-LAA"/>
    <property type="match status" value="1"/>
</dbReference>
<proteinExistence type="inferred from homology"/>
<protein>
    <recommendedName>
        <fullName evidence="3">N-acetylmuramoyl-L-alanine amidase</fullName>
        <ecNumber evidence="3">3.5.1.28</ecNumber>
    </recommendedName>
</protein>
<dbReference type="Proteomes" id="UP001056622">
    <property type="component" value="Chromosome"/>
</dbReference>
<dbReference type="EC" id="3.5.1.28" evidence="3"/>
<evidence type="ECO:0000256" key="1">
    <source>
        <dbReference type="ARBA" id="ARBA00001561"/>
    </source>
</evidence>
<keyword evidence="5" id="KW-0961">Cell wall biogenesis/degradation</keyword>
<dbReference type="InterPro" id="IPR002508">
    <property type="entry name" value="MurNAc-LAA_cat"/>
</dbReference>
<dbReference type="PANTHER" id="PTHR30404">
    <property type="entry name" value="N-ACETYLMURAMOYL-L-ALANINE AMIDASE"/>
    <property type="match status" value="1"/>
</dbReference>
<gene>
    <name evidence="8" type="ORF">M9408_01955</name>
</gene>
<keyword evidence="6" id="KW-0812">Transmembrane</keyword>
<evidence type="ECO:0000313" key="8">
    <source>
        <dbReference type="EMBL" id="URJ32777.1"/>
    </source>
</evidence>
<dbReference type="Pfam" id="PF11741">
    <property type="entry name" value="AMIN"/>
    <property type="match status" value="1"/>
</dbReference>
<organism evidence="8 9">
    <name type="scientific">Candidatus Blochmannia vicinus</name>
    <name type="common">nom. nud.</name>
    <dbReference type="NCBI Taxonomy" id="251540"/>
    <lineage>
        <taxon>Bacteria</taxon>
        <taxon>Pseudomonadati</taxon>
        <taxon>Pseudomonadota</taxon>
        <taxon>Gammaproteobacteria</taxon>
        <taxon>Enterobacterales</taxon>
        <taxon>Enterobacteriaceae</taxon>
        <taxon>ant endosymbionts</taxon>
        <taxon>Candidatus Blochmanniella</taxon>
    </lineage>
</organism>
<dbReference type="GO" id="GO:0008745">
    <property type="term" value="F:N-acetylmuramoyl-L-alanine amidase activity"/>
    <property type="evidence" value="ECO:0007669"/>
    <property type="project" value="UniProtKB-EC"/>
</dbReference>
<dbReference type="RefSeq" id="WP_250256999.1">
    <property type="nucleotide sequence ID" value="NZ_CP097763.1"/>
</dbReference>